<feature type="signal peptide" evidence="1">
    <location>
        <begin position="1"/>
        <end position="23"/>
    </location>
</feature>
<evidence type="ECO:0000313" key="2">
    <source>
        <dbReference type="Proteomes" id="UP000887565"/>
    </source>
</evidence>
<accession>A0A915I869</accession>
<feature type="chain" id="PRO_5037962228" evidence="1">
    <location>
        <begin position="24"/>
        <end position="146"/>
    </location>
</feature>
<evidence type="ECO:0000313" key="3">
    <source>
        <dbReference type="WBParaSite" id="nRc.2.0.1.t09947-RA"/>
    </source>
</evidence>
<name>A0A915I869_ROMCU</name>
<dbReference type="Proteomes" id="UP000887565">
    <property type="component" value="Unplaced"/>
</dbReference>
<keyword evidence="1" id="KW-0732">Signal</keyword>
<sequence length="146" mass="15741">MWSIRAAHTIYNFLLCGSSNAAAARCPRYRRRRRSCFRSRHPVAMVATVTLIAGQTRAIAAPQANGLGVTKRRDCDTIVRIFDASFAVTHVAVQTLAAILDAGGVGMTFGCNEGIAPSFLTSFPPNVVPCNIGKQIGPWLLNPSMH</sequence>
<dbReference type="AlphaFoldDB" id="A0A915I869"/>
<evidence type="ECO:0000256" key="1">
    <source>
        <dbReference type="SAM" id="SignalP"/>
    </source>
</evidence>
<dbReference type="WBParaSite" id="nRc.2.0.1.t09947-RA">
    <property type="protein sequence ID" value="nRc.2.0.1.t09947-RA"/>
    <property type="gene ID" value="nRc.2.0.1.g09947"/>
</dbReference>
<protein>
    <submittedName>
        <fullName evidence="3">Uncharacterized protein</fullName>
    </submittedName>
</protein>
<organism evidence="2 3">
    <name type="scientific">Romanomermis culicivorax</name>
    <name type="common">Nematode worm</name>
    <dbReference type="NCBI Taxonomy" id="13658"/>
    <lineage>
        <taxon>Eukaryota</taxon>
        <taxon>Metazoa</taxon>
        <taxon>Ecdysozoa</taxon>
        <taxon>Nematoda</taxon>
        <taxon>Enoplea</taxon>
        <taxon>Dorylaimia</taxon>
        <taxon>Mermithida</taxon>
        <taxon>Mermithoidea</taxon>
        <taxon>Mermithidae</taxon>
        <taxon>Romanomermis</taxon>
    </lineage>
</organism>
<reference evidence="3" key="1">
    <citation type="submission" date="2022-11" db="UniProtKB">
        <authorList>
            <consortium name="WormBaseParasite"/>
        </authorList>
    </citation>
    <scope>IDENTIFICATION</scope>
</reference>
<keyword evidence="2" id="KW-1185">Reference proteome</keyword>
<proteinExistence type="predicted"/>